<evidence type="ECO:0000313" key="3">
    <source>
        <dbReference type="Proteomes" id="UP001345827"/>
    </source>
</evidence>
<dbReference type="InterPro" id="IPR006175">
    <property type="entry name" value="YjgF/YER057c/UK114"/>
</dbReference>
<evidence type="ECO:0000256" key="1">
    <source>
        <dbReference type="ARBA" id="ARBA00010552"/>
    </source>
</evidence>
<accession>A0AAV9Q389</accession>
<organism evidence="2 3">
    <name type="scientific">Vermiconidia calcicola</name>
    <dbReference type="NCBI Taxonomy" id="1690605"/>
    <lineage>
        <taxon>Eukaryota</taxon>
        <taxon>Fungi</taxon>
        <taxon>Dikarya</taxon>
        <taxon>Ascomycota</taxon>
        <taxon>Pezizomycotina</taxon>
        <taxon>Dothideomycetes</taxon>
        <taxon>Dothideomycetidae</taxon>
        <taxon>Mycosphaerellales</taxon>
        <taxon>Extremaceae</taxon>
        <taxon>Vermiconidia</taxon>
    </lineage>
</organism>
<dbReference type="CDD" id="cd00448">
    <property type="entry name" value="YjgF_YER057c_UK114_family"/>
    <property type="match status" value="1"/>
</dbReference>
<comment type="caution">
    <text evidence="2">The sequence shown here is derived from an EMBL/GenBank/DDBJ whole genome shotgun (WGS) entry which is preliminary data.</text>
</comment>
<dbReference type="EMBL" id="JAXLQG010000011">
    <property type="protein sequence ID" value="KAK5534382.1"/>
    <property type="molecule type" value="Genomic_DNA"/>
</dbReference>
<dbReference type="Pfam" id="PF01042">
    <property type="entry name" value="Ribonuc_L-PSP"/>
    <property type="match status" value="1"/>
</dbReference>
<comment type="similarity">
    <text evidence="1">Belongs to the RutC family.</text>
</comment>
<dbReference type="Proteomes" id="UP001345827">
    <property type="component" value="Unassembled WGS sequence"/>
</dbReference>
<keyword evidence="3" id="KW-1185">Reference proteome</keyword>
<evidence type="ECO:0000313" key="2">
    <source>
        <dbReference type="EMBL" id="KAK5534382.1"/>
    </source>
</evidence>
<protein>
    <submittedName>
        <fullName evidence="2">Uncharacterized protein</fullName>
    </submittedName>
</protein>
<dbReference type="InterPro" id="IPR035959">
    <property type="entry name" value="RutC-like_sf"/>
</dbReference>
<name>A0AAV9Q389_9PEZI</name>
<dbReference type="AlphaFoldDB" id="A0AAV9Q389"/>
<proteinExistence type="inferred from homology"/>
<reference evidence="2 3" key="1">
    <citation type="submission" date="2023-06" db="EMBL/GenBank/DDBJ databases">
        <title>Black Yeasts Isolated from many extreme environments.</title>
        <authorList>
            <person name="Coleine C."/>
            <person name="Stajich J.E."/>
            <person name="Selbmann L."/>
        </authorList>
    </citation>
    <scope>NUCLEOTIDE SEQUENCE [LARGE SCALE GENOMIC DNA]</scope>
    <source>
        <strain evidence="2 3">CCFEE 5887</strain>
    </source>
</reference>
<dbReference type="SUPFAM" id="SSF55298">
    <property type="entry name" value="YjgF-like"/>
    <property type="match status" value="1"/>
</dbReference>
<dbReference type="GO" id="GO:0019239">
    <property type="term" value="F:deaminase activity"/>
    <property type="evidence" value="ECO:0007669"/>
    <property type="project" value="TreeGrafter"/>
</dbReference>
<sequence>MLERLRQQSNPEASAFRGQALIRFLGKQERAILNIKACLEACGLTFDNILTRRIYIIPMEDFRKVIAIWDKYFDEPYPVSTLIGVTSLAKEGALVEIEVVAEQ</sequence>
<gene>
    <name evidence="2" type="ORF">LTR25_006414</name>
</gene>
<dbReference type="PANTHER" id="PTHR11803:SF58">
    <property type="entry name" value="PROTEIN HMF1-RELATED"/>
    <property type="match status" value="1"/>
</dbReference>
<dbReference type="GO" id="GO:0005829">
    <property type="term" value="C:cytosol"/>
    <property type="evidence" value="ECO:0007669"/>
    <property type="project" value="TreeGrafter"/>
</dbReference>
<dbReference type="Gene3D" id="3.30.1330.40">
    <property type="entry name" value="RutC-like"/>
    <property type="match status" value="1"/>
</dbReference>
<dbReference type="PANTHER" id="PTHR11803">
    <property type="entry name" value="2-IMINOBUTANOATE/2-IMINOPROPANOATE DEAMINASE RIDA"/>
    <property type="match status" value="1"/>
</dbReference>